<dbReference type="SUPFAM" id="SSF51338">
    <property type="entry name" value="Composite domain of metallo-dependent hydrolases"/>
    <property type="match status" value="1"/>
</dbReference>
<accession>A0ABP9KX27</accession>
<comment type="similarity">
    <text evidence="1">Belongs to the metallo-dependent hydrolases superfamily. ATZ/TRZ family.</text>
</comment>
<keyword evidence="4" id="KW-1185">Reference proteome</keyword>
<dbReference type="EMBL" id="BAABHW010000001">
    <property type="protein sequence ID" value="GAA5066007.1"/>
    <property type="molecule type" value="Genomic_DNA"/>
</dbReference>
<evidence type="ECO:0008006" key="5">
    <source>
        <dbReference type="Google" id="ProtNLM"/>
    </source>
</evidence>
<proteinExistence type="inferred from homology"/>
<evidence type="ECO:0000313" key="3">
    <source>
        <dbReference type="EMBL" id="GAA5066007.1"/>
    </source>
</evidence>
<evidence type="ECO:0000256" key="1">
    <source>
        <dbReference type="ARBA" id="ARBA00006745"/>
    </source>
</evidence>
<comment type="caution">
    <text evidence="3">The sequence shown here is derived from an EMBL/GenBank/DDBJ whole genome shotgun (WGS) entry which is preliminary data.</text>
</comment>
<dbReference type="Gene3D" id="3.20.20.140">
    <property type="entry name" value="Metal-dependent hydrolases"/>
    <property type="match status" value="1"/>
</dbReference>
<dbReference type="PANTHER" id="PTHR43794:SF11">
    <property type="entry name" value="AMIDOHYDROLASE-RELATED DOMAIN-CONTAINING PROTEIN"/>
    <property type="match status" value="1"/>
</dbReference>
<gene>
    <name evidence="3" type="ORF">GCM10023209_04140</name>
</gene>
<protein>
    <recommendedName>
        <fullName evidence="5">Hydroxydechloroatrazine ethylaminohydrolase</fullName>
    </recommendedName>
</protein>
<evidence type="ECO:0000313" key="4">
    <source>
        <dbReference type="Proteomes" id="UP001499910"/>
    </source>
</evidence>
<evidence type="ECO:0000256" key="2">
    <source>
        <dbReference type="ARBA" id="ARBA00022801"/>
    </source>
</evidence>
<organism evidence="3 4">
    <name type="scientific">[Roseibacterium] beibuensis</name>
    <dbReference type="NCBI Taxonomy" id="1193142"/>
    <lineage>
        <taxon>Bacteria</taxon>
        <taxon>Pseudomonadati</taxon>
        <taxon>Pseudomonadota</taxon>
        <taxon>Alphaproteobacteria</taxon>
        <taxon>Rhodobacterales</taxon>
        <taxon>Roseobacteraceae</taxon>
        <taxon>Roseicyclus</taxon>
    </lineage>
</organism>
<dbReference type="Proteomes" id="UP001499910">
    <property type="component" value="Unassembled WGS sequence"/>
</dbReference>
<sequence length="99" mass="10533">MADILIRNAQLALTMDDAGRELRDVDILISDGVISDIGQGLVADCESIDARGCLVTPGLVNTHHHLYQSLTRAVPGAQDAARIAARSPWPTARISRSGT</sequence>
<keyword evidence="2" id="KW-0378">Hydrolase</keyword>
<dbReference type="InterPro" id="IPR011059">
    <property type="entry name" value="Metal-dep_hydrolase_composite"/>
</dbReference>
<dbReference type="Gene3D" id="2.30.40.10">
    <property type="entry name" value="Urease, subunit C, domain 1"/>
    <property type="match status" value="1"/>
</dbReference>
<reference evidence="4" key="1">
    <citation type="journal article" date="2019" name="Int. J. Syst. Evol. Microbiol.">
        <title>The Global Catalogue of Microorganisms (GCM) 10K type strain sequencing project: providing services to taxonomists for standard genome sequencing and annotation.</title>
        <authorList>
            <consortium name="The Broad Institute Genomics Platform"/>
            <consortium name="The Broad Institute Genome Sequencing Center for Infectious Disease"/>
            <person name="Wu L."/>
            <person name="Ma J."/>
        </authorList>
    </citation>
    <scope>NUCLEOTIDE SEQUENCE [LARGE SCALE GENOMIC DNA]</scope>
    <source>
        <strain evidence="4">JCM 18015</strain>
    </source>
</reference>
<name>A0ABP9KX27_9RHOB</name>
<dbReference type="PANTHER" id="PTHR43794">
    <property type="entry name" value="AMINOHYDROLASE SSNA-RELATED"/>
    <property type="match status" value="1"/>
</dbReference>
<dbReference type="InterPro" id="IPR050287">
    <property type="entry name" value="MTA/SAH_deaminase"/>
</dbReference>